<keyword evidence="8" id="KW-1185">Reference proteome</keyword>
<evidence type="ECO:0000313" key="8">
    <source>
        <dbReference type="Proteomes" id="UP000193409"/>
    </source>
</evidence>
<dbReference type="Pfam" id="PF07298">
    <property type="entry name" value="NnrU"/>
    <property type="match status" value="1"/>
</dbReference>
<gene>
    <name evidence="7" type="ORF">PSA7680_00855</name>
</gene>
<feature type="transmembrane region" description="Helical" evidence="5">
    <location>
        <begin position="76"/>
        <end position="96"/>
    </location>
</feature>
<dbReference type="InterPro" id="IPR009915">
    <property type="entry name" value="NnrU_dom"/>
</dbReference>
<evidence type="ECO:0000313" key="7">
    <source>
        <dbReference type="EMBL" id="SLN22043.1"/>
    </source>
</evidence>
<evidence type="ECO:0000256" key="2">
    <source>
        <dbReference type="ARBA" id="ARBA00022692"/>
    </source>
</evidence>
<keyword evidence="2 5" id="KW-0812">Transmembrane</keyword>
<evidence type="ECO:0000259" key="6">
    <source>
        <dbReference type="Pfam" id="PF07298"/>
    </source>
</evidence>
<dbReference type="EMBL" id="FWFQ01000004">
    <property type="protein sequence ID" value="SLN22043.1"/>
    <property type="molecule type" value="Genomic_DNA"/>
</dbReference>
<dbReference type="OrthoDB" id="7828645at2"/>
<proteinExistence type="predicted"/>
<keyword evidence="4 5" id="KW-0472">Membrane</keyword>
<evidence type="ECO:0000256" key="4">
    <source>
        <dbReference type="ARBA" id="ARBA00023136"/>
    </source>
</evidence>
<feature type="domain" description="NnrU" evidence="6">
    <location>
        <begin position="10"/>
        <end position="217"/>
    </location>
</feature>
<name>A0A1Y5RP31_9RHOB</name>
<feature type="transmembrane region" description="Helical" evidence="5">
    <location>
        <begin position="195"/>
        <end position="216"/>
    </location>
</feature>
<organism evidence="7 8">
    <name type="scientific">Pseudoruegeria aquimaris</name>
    <dbReference type="NCBI Taxonomy" id="393663"/>
    <lineage>
        <taxon>Bacteria</taxon>
        <taxon>Pseudomonadati</taxon>
        <taxon>Pseudomonadota</taxon>
        <taxon>Alphaproteobacteria</taxon>
        <taxon>Rhodobacterales</taxon>
        <taxon>Roseobacteraceae</taxon>
        <taxon>Pseudoruegeria</taxon>
    </lineage>
</organism>
<evidence type="ECO:0000256" key="1">
    <source>
        <dbReference type="ARBA" id="ARBA00004141"/>
    </source>
</evidence>
<feature type="transmembrane region" description="Helical" evidence="5">
    <location>
        <begin position="143"/>
        <end position="163"/>
    </location>
</feature>
<protein>
    <submittedName>
        <fullName evidence="7">NnrU protein</fullName>
    </submittedName>
</protein>
<feature type="transmembrane region" description="Helical" evidence="5">
    <location>
        <begin position="46"/>
        <end position="69"/>
    </location>
</feature>
<sequence length="219" mass="23177">MDALFGWAGFAAALAAFFLSHSLPLRPANRARAVALLGARGFTSAYSALSLGALAWLIVAAGRAPYVLLWPRTPGLTHATLALMLLACLLLGLSIGRPNPFSFGGPAEGFDPARPGIVRLVRHPVLAALACWGTAHLLANGDLAHVILFGLFTGFAALGGRFVDRRRKRLMGDAAWRKLWQQVQTAPLRLEPARLLAGLGLYGALIALHPLVIGVSPLP</sequence>
<evidence type="ECO:0000256" key="5">
    <source>
        <dbReference type="SAM" id="Phobius"/>
    </source>
</evidence>
<keyword evidence="3 5" id="KW-1133">Transmembrane helix</keyword>
<dbReference type="GO" id="GO:0016020">
    <property type="term" value="C:membrane"/>
    <property type="evidence" value="ECO:0007669"/>
    <property type="project" value="UniProtKB-SubCell"/>
</dbReference>
<reference evidence="7 8" key="1">
    <citation type="submission" date="2017-03" db="EMBL/GenBank/DDBJ databases">
        <authorList>
            <person name="Afonso C.L."/>
            <person name="Miller P.J."/>
            <person name="Scott M.A."/>
            <person name="Spackman E."/>
            <person name="Goraichik I."/>
            <person name="Dimitrov K.M."/>
            <person name="Suarez D.L."/>
            <person name="Swayne D.E."/>
        </authorList>
    </citation>
    <scope>NUCLEOTIDE SEQUENCE [LARGE SCALE GENOMIC DNA]</scope>
    <source>
        <strain evidence="7 8">CECT 7680</strain>
    </source>
</reference>
<accession>A0A1Y5RP31</accession>
<dbReference type="AlphaFoldDB" id="A0A1Y5RP31"/>
<dbReference type="RefSeq" id="WP_085867414.1">
    <property type="nucleotide sequence ID" value="NZ_FWFQ01000004.1"/>
</dbReference>
<comment type="subcellular location">
    <subcellularLocation>
        <location evidence="1">Membrane</location>
        <topology evidence="1">Multi-pass membrane protein</topology>
    </subcellularLocation>
</comment>
<evidence type="ECO:0000256" key="3">
    <source>
        <dbReference type="ARBA" id="ARBA00022989"/>
    </source>
</evidence>
<dbReference type="Proteomes" id="UP000193409">
    <property type="component" value="Unassembled WGS sequence"/>
</dbReference>